<dbReference type="InterPro" id="IPR050383">
    <property type="entry name" value="GlyoxalaseI/FosfomycinResist"/>
</dbReference>
<dbReference type="EMBL" id="CAKLCM010000003">
    <property type="protein sequence ID" value="CAH0529926.1"/>
    <property type="molecule type" value="Genomic_DNA"/>
</dbReference>
<comment type="caution">
    <text evidence="2">The sequence shown here is derived from an EMBL/GenBank/DDBJ whole genome shotgun (WGS) entry which is preliminary data.</text>
</comment>
<evidence type="ECO:0000313" key="3">
    <source>
        <dbReference type="Proteomes" id="UP000838160"/>
    </source>
</evidence>
<accession>A0ABN8DKV1</accession>
<dbReference type="PANTHER" id="PTHR21366">
    <property type="entry name" value="GLYOXALASE FAMILY PROTEIN"/>
    <property type="match status" value="1"/>
</dbReference>
<dbReference type="InterPro" id="IPR037523">
    <property type="entry name" value="VOC_core"/>
</dbReference>
<dbReference type="Gene3D" id="3.10.180.10">
    <property type="entry name" value="2,3-Dihydroxybiphenyl 1,2-Dioxygenase, domain 1"/>
    <property type="match status" value="1"/>
</dbReference>
<dbReference type="PROSITE" id="PS51819">
    <property type="entry name" value="VOC"/>
    <property type="match status" value="1"/>
</dbReference>
<keyword evidence="3" id="KW-1185">Reference proteome</keyword>
<sequence length="144" mass="16089">MSSDQVVNPIQVKSLDHLVLRTQNLNAMLRFYCDVLGCPIERELPELGLTQLRAGEAIIDLVTVESELGKLGGKAPSQDGRNLDHFCLQIAAFDEAEMKLYLKSQHIEVNDFAERYGAQGFGRSVYIEDPEGNVVELKPRKVSE</sequence>
<evidence type="ECO:0000313" key="2">
    <source>
        <dbReference type="EMBL" id="CAH0529926.1"/>
    </source>
</evidence>
<dbReference type="Proteomes" id="UP000838160">
    <property type="component" value="Unassembled WGS sequence"/>
</dbReference>
<evidence type="ECO:0000259" key="1">
    <source>
        <dbReference type="PROSITE" id="PS51819"/>
    </source>
</evidence>
<dbReference type="Pfam" id="PF00903">
    <property type="entry name" value="Glyoxalase"/>
    <property type="match status" value="1"/>
</dbReference>
<dbReference type="InterPro" id="IPR004360">
    <property type="entry name" value="Glyas_Fos-R_dOase_dom"/>
</dbReference>
<proteinExistence type="predicted"/>
<feature type="domain" description="VOC" evidence="1">
    <location>
        <begin position="14"/>
        <end position="140"/>
    </location>
</feature>
<name>A0ABN8DKV1_9VIBR</name>
<organism evidence="2 3">
    <name type="scientific">Vibrio hippocampi</name>
    <dbReference type="NCBI Taxonomy" id="654686"/>
    <lineage>
        <taxon>Bacteria</taxon>
        <taxon>Pseudomonadati</taxon>
        <taxon>Pseudomonadota</taxon>
        <taxon>Gammaproteobacteria</taxon>
        <taxon>Vibrionales</taxon>
        <taxon>Vibrionaceae</taxon>
        <taxon>Vibrio</taxon>
    </lineage>
</organism>
<dbReference type="InterPro" id="IPR029068">
    <property type="entry name" value="Glyas_Bleomycin-R_OHBP_Dase"/>
</dbReference>
<protein>
    <recommendedName>
        <fullName evidence="1">VOC domain-containing protein</fullName>
    </recommendedName>
</protein>
<dbReference type="SUPFAM" id="SSF54593">
    <property type="entry name" value="Glyoxalase/Bleomycin resistance protein/Dihydroxybiphenyl dioxygenase"/>
    <property type="match status" value="1"/>
</dbReference>
<dbReference type="RefSeq" id="WP_237486467.1">
    <property type="nucleotide sequence ID" value="NZ_CAKLCM010000003.1"/>
</dbReference>
<gene>
    <name evidence="2" type="ORF">VHP8226_03670</name>
</gene>
<reference evidence="2" key="1">
    <citation type="submission" date="2021-12" db="EMBL/GenBank/DDBJ databases">
        <authorList>
            <person name="Rodrigo-Torres L."/>
            <person name="Arahal R. D."/>
            <person name="Lucena T."/>
        </authorList>
    </citation>
    <scope>NUCLEOTIDE SEQUENCE</scope>
    <source>
        <strain evidence="2">CECT 8226</strain>
    </source>
</reference>
<dbReference type="PANTHER" id="PTHR21366:SF14">
    <property type="entry name" value="GLYOXALASE DOMAIN-CONTAINING PROTEIN 5"/>
    <property type="match status" value="1"/>
</dbReference>